<dbReference type="Gene3D" id="3.30.300.30">
    <property type="match status" value="1"/>
</dbReference>
<sequence>VSKMIACIVLEDEYGDDDQKDLVSNIKDSLKETTMEYMIPNVLKFVDELPISKNGKIDRKTLIGEINE</sequence>
<proteinExistence type="predicted"/>
<dbReference type="GO" id="GO:0016874">
    <property type="term" value="F:ligase activity"/>
    <property type="evidence" value="ECO:0007669"/>
    <property type="project" value="UniProtKB-KW"/>
</dbReference>
<accession>A0A5P0ZST9</accession>
<dbReference type="SUPFAM" id="SSF56801">
    <property type="entry name" value="Acetyl-CoA synthetase-like"/>
    <property type="match status" value="1"/>
</dbReference>
<dbReference type="InterPro" id="IPR025110">
    <property type="entry name" value="AMP-bd_C"/>
</dbReference>
<evidence type="ECO:0000259" key="1">
    <source>
        <dbReference type="Pfam" id="PF13193"/>
    </source>
</evidence>
<name>A0A5P0ZST9_9LACO</name>
<dbReference type="Pfam" id="PF13193">
    <property type="entry name" value="AMP-binding_C"/>
    <property type="match status" value="1"/>
</dbReference>
<dbReference type="AlphaFoldDB" id="A0A5P0ZST9"/>
<gene>
    <name evidence="2" type="ORF">FHL06_13350</name>
</gene>
<dbReference type="InterPro" id="IPR045851">
    <property type="entry name" value="AMP-bd_C_sf"/>
</dbReference>
<dbReference type="Proteomes" id="UP000414364">
    <property type="component" value="Unassembled WGS sequence"/>
</dbReference>
<dbReference type="EMBL" id="VDFP01000170">
    <property type="protein sequence ID" value="MQS77298.1"/>
    <property type="molecule type" value="Genomic_DNA"/>
</dbReference>
<feature type="non-terminal residue" evidence="2">
    <location>
        <position position="1"/>
    </location>
</feature>
<comment type="caution">
    <text evidence="2">The sequence shown here is derived from an EMBL/GenBank/DDBJ whole genome shotgun (WGS) entry which is preliminary data.</text>
</comment>
<evidence type="ECO:0000313" key="2">
    <source>
        <dbReference type="EMBL" id="MQS77298.1"/>
    </source>
</evidence>
<organism evidence="2 3">
    <name type="scientific">Companilactobacillus halodurans</name>
    <dbReference type="NCBI Taxonomy" id="2584183"/>
    <lineage>
        <taxon>Bacteria</taxon>
        <taxon>Bacillati</taxon>
        <taxon>Bacillota</taxon>
        <taxon>Bacilli</taxon>
        <taxon>Lactobacillales</taxon>
        <taxon>Lactobacillaceae</taxon>
        <taxon>Companilactobacillus</taxon>
    </lineage>
</organism>
<protein>
    <submittedName>
        <fullName evidence="2">D-alanine--poly(Phosphoribitol) ligase subunit DltA</fullName>
    </submittedName>
</protein>
<dbReference type="RefSeq" id="WP_420360978.1">
    <property type="nucleotide sequence ID" value="NZ_VDFP01000170.1"/>
</dbReference>
<feature type="domain" description="AMP-binding enzyme C-terminal" evidence="1">
    <location>
        <begin position="4"/>
        <end position="56"/>
    </location>
</feature>
<reference evidence="2 3" key="1">
    <citation type="journal article" date="2019" name="Syst. Appl. Microbiol.">
        <title>Polyphasic characterization of two novel Lactobacillus spp. isolated from blown salami packages: Description of Lactobacillus halodurans sp. nov. and Lactobacillus salsicarnum sp. nov.</title>
        <authorList>
            <person name="Schuster J.A."/>
            <person name="Klingl A."/>
            <person name="Vogel R.F."/>
            <person name="Ehrmann M.A."/>
        </authorList>
    </citation>
    <scope>NUCLEOTIDE SEQUENCE [LARGE SCALE GENOMIC DNA]</scope>
    <source>
        <strain evidence="2 3">TMW 1.2172</strain>
    </source>
</reference>
<keyword evidence="2" id="KW-0436">Ligase</keyword>
<evidence type="ECO:0000313" key="3">
    <source>
        <dbReference type="Proteomes" id="UP000414364"/>
    </source>
</evidence>